<sequence length="433" mass="47565">MRYRMLEPVREYGLAALARRADQQQRTRAGHAEHYAGLAQRCDVGLRREDRSRHLLTMCREEDNLLAALAWAREHDRDLALRLATALAYFCELHGLVNDGRAWLSGLLDSGAGDERTRGEASARLGRLAWRQGDNDGARRYFGDGLSLARSLGDRLRIATGLRNLALVECSAGNGERALELSERSVKLHAELDDVGRGWAWTVLALAKATTAQWADCDRASREALAANRVQRSTALEATARIGIAFAAANTGDTATHRAHLRVLLADIGEAGELVDDSDWLWSASGLACNEGRFRASLRLAGAARAVSERGCTMPLTTMPFTESCLERARQQLGRRSADRLMRQGTAMTTEQLIAEALQQPTAGDRPLSPREREVAELVGDGKTNEQIAAALVLSRRTVESHVESLKTKPALGGRNELMAWVLARRFDCVPPR</sequence>
<dbReference type="Proteomes" id="UP000274515">
    <property type="component" value="Unassembled WGS sequence"/>
</dbReference>
<proteinExistence type="predicted"/>
<evidence type="ECO:0000259" key="1">
    <source>
        <dbReference type="PROSITE" id="PS50043"/>
    </source>
</evidence>
<dbReference type="SUPFAM" id="SSF46894">
    <property type="entry name" value="C-terminal effector domain of the bipartite response regulators"/>
    <property type="match status" value="1"/>
</dbReference>
<dbReference type="AlphaFoldDB" id="A0A3R8QA68"/>
<dbReference type="PANTHER" id="PTHR47691">
    <property type="entry name" value="REGULATOR-RELATED"/>
    <property type="match status" value="1"/>
</dbReference>
<dbReference type="CDD" id="cd06170">
    <property type="entry name" value="LuxR_C_like"/>
    <property type="match status" value="1"/>
</dbReference>
<dbReference type="SUPFAM" id="SSF48452">
    <property type="entry name" value="TPR-like"/>
    <property type="match status" value="1"/>
</dbReference>
<dbReference type="PROSITE" id="PS00622">
    <property type="entry name" value="HTH_LUXR_1"/>
    <property type="match status" value="1"/>
</dbReference>
<comment type="caution">
    <text evidence="2">The sequence shown here is derived from an EMBL/GenBank/DDBJ whole genome shotgun (WGS) entry which is preliminary data.</text>
</comment>
<dbReference type="InterPro" id="IPR016032">
    <property type="entry name" value="Sig_transdc_resp-reg_C-effctor"/>
</dbReference>
<dbReference type="GO" id="GO:0006355">
    <property type="term" value="P:regulation of DNA-templated transcription"/>
    <property type="evidence" value="ECO:0007669"/>
    <property type="project" value="InterPro"/>
</dbReference>
<gene>
    <name evidence="2" type="ORF">EIL87_00725</name>
</gene>
<evidence type="ECO:0000313" key="3">
    <source>
        <dbReference type="Proteomes" id="UP000274515"/>
    </source>
</evidence>
<dbReference type="Gene3D" id="1.25.40.10">
    <property type="entry name" value="Tetratricopeptide repeat domain"/>
    <property type="match status" value="1"/>
</dbReference>
<accession>A0A3R8QA68</accession>
<dbReference type="InterPro" id="IPR036388">
    <property type="entry name" value="WH-like_DNA-bd_sf"/>
</dbReference>
<name>A0A3R8QA68_9PSEU</name>
<protein>
    <submittedName>
        <fullName evidence="2">Tetratricopeptide repeat protein</fullName>
    </submittedName>
</protein>
<dbReference type="Gene3D" id="1.10.10.10">
    <property type="entry name" value="Winged helix-like DNA-binding domain superfamily/Winged helix DNA-binding domain"/>
    <property type="match status" value="1"/>
</dbReference>
<dbReference type="Pfam" id="PF00196">
    <property type="entry name" value="GerE"/>
    <property type="match status" value="1"/>
</dbReference>
<dbReference type="PANTHER" id="PTHR47691:SF3">
    <property type="entry name" value="HTH-TYPE TRANSCRIPTIONAL REGULATOR RV0890C-RELATED"/>
    <property type="match status" value="1"/>
</dbReference>
<dbReference type="InterPro" id="IPR000792">
    <property type="entry name" value="Tscrpt_reg_LuxR_C"/>
</dbReference>
<dbReference type="GO" id="GO:0003677">
    <property type="term" value="F:DNA binding"/>
    <property type="evidence" value="ECO:0007669"/>
    <property type="project" value="InterPro"/>
</dbReference>
<organism evidence="2 3">
    <name type="scientific">Saccharopolyspora rhizosphaerae</name>
    <dbReference type="NCBI Taxonomy" id="2492662"/>
    <lineage>
        <taxon>Bacteria</taxon>
        <taxon>Bacillati</taxon>
        <taxon>Actinomycetota</taxon>
        <taxon>Actinomycetes</taxon>
        <taxon>Pseudonocardiales</taxon>
        <taxon>Pseudonocardiaceae</taxon>
        <taxon>Saccharopolyspora</taxon>
    </lineage>
</organism>
<dbReference type="EMBL" id="RSAA01000001">
    <property type="protein sequence ID" value="RRO20458.1"/>
    <property type="molecule type" value="Genomic_DNA"/>
</dbReference>
<dbReference type="SMART" id="SM00421">
    <property type="entry name" value="HTH_LUXR"/>
    <property type="match status" value="1"/>
</dbReference>
<reference evidence="2 3" key="1">
    <citation type="submission" date="2018-11" db="EMBL/GenBank/DDBJ databases">
        <title>Saccharopolyspora rhizosphaerae sp. nov., an actinomycete isolated from rhizosphere soil in Thailand.</title>
        <authorList>
            <person name="Intra B."/>
            <person name="Euanorasetr J."/>
            <person name="Take A."/>
            <person name="Inahashi Y."/>
            <person name="Mori M."/>
            <person name="Panbangred W."/>
            <person name="Matsumoto A."/>
        </authorList>
    </citation>
    <scope>NUCLEOTIDE SEQUENCE [LARGE SCALE GENOMIC DNA]</scope>
    <source>
        <strain evidence="2 3">H219</strain>
    </source>
</reference>
<dbReference type="InterPro" id="IPR011990">
    <property type="entry name" value="TPR-like_helical_dom_sf"/>
</dbReference>
<keyword evidence="3" id="KW-1185">Reference proteome</keyword>
<dbReference type="PRINTS" id="PR00038">
    <property type="entry name" value="HTHLUXR"/>
</dbReference>
<dbReference type="PROSITE" id="PS50043">
    <property type="entry name" value="HTH_LUXR_2"/>
    <property type="match status" value="1"/>
</dbReference>
<evidence type="ECO:0000313" key="2">
    <source>
        <dbReference type="EMBL" id="RRO20458.1"/>
    </source>
</evidence>
<feature type="domain" description="HTH luxR-type" evidence="1">
    <location>
        <begin position="361"/>
        <end position="426"/>
    </location>
</feature>